<dbReference type="EMBL" id="BMDT01000007">
    <property type="protein sequence ID" value="GGI65957.1"/>
    <property type="molecule type" value="Genomic_DNA"/>
</dbReference>
<sequence length="55" mass="6074">MKKFLSGFVVGSLITTAATVSLIAAVKKTVIDPIEEKEAIQDEARRKAHRKSYAR</sequence>
<reference evidence="1" key="1">
    <citation type="journal article" date="2014" name="Int. J. Syst. Evol. Microbiol.">
        <title>Complete genome sequence of Corynebacterium casei LMG S-19264T (=DSM 44701T), isolated from a smear-ripened cheese.</title>
        <authorList>
            <consortium name="US DOE Joint Genome Institute (JGI-PGF)"/>
            <person name="Walter F."/>
            <person name="Albersmeier A."/>
            <person name="Kalinowski J."/>
            <person name="Ruckert C."/>
        </authorList>
    </citation>
    <scope>NUCLEOTIDE SEQUENCE</scope>
    <source>
        <strain evidence="1">CCM 8433</strain>
    </source>
</reference>
<name>A0A917JH14_9ENTE</name>
<accession>A0A917JH14</accession>
<evidence type="ECO:0000313" key="2">
    <source>
        <dbReference type="Proteomes" id="UP000622610"/>
    </source>
</evidence>
<evidence type="ECO:0000313" key="1">
    <source>
        <dbReference type="EMBL" id="GGI65957.1"/>
    </source>
</evidence>
<reference evidence="1" key="2">
    <citation type="submission" date="2020-09" db="EMBL/GenBank/DDBJ databases">
        <authorList>
            <person name="Sun Q."/>
            <person name="Sedlacek I."/>
        </authorList>
    </citation>
    <scope>NUCLEOTIDE SEQUENCE</scope>
    <source>
        <strain evidence="1">CCM 8433</strain>
    </source>
</reference>
<dbReference type="RefSeq" id="WP_188367794.1">
    <property type="nucleotide sequence ID" value="NZ_BMDT01000007.1"/>
</dbReference>
<protein>
    <submittedName>
        <fullName evidence="1">DUF3042 domain-containing protein</fullName>
    </submittedName>
</protein>
<dbReference type="Pfam" id="PF11240">
    <property type="entry name" value="DUF3042"/>
    <property type="match status" value="1"/>
</dbReference>
<dbReference type="Proteomes" id="UP000622610">
    <property type="component" value="Unassembled WGS sequence"/>
</dbReference>
<gene>
    <name evidence="1" type="ORF">GCM10011482_16110</name>
</gene>
<proteinExistence type="predicted"/>
<dbReference type="InterPro" id="IPR021402">
    <property type="entry name" value="DUF3042"/>
</dbReference>
<dbReference type="AlphaFoldDB" id="A0A917JH14"/>
<organism evidence="1 2">
    <name type="scientific">Enterococcus alcedinis</name>
    <dbReference type="NCBI Taxonomy" id="1274384"/>
    <lineage>
        <taxon>Bacteria</taxon>
        <taxon>Bacillati</taxon>
        <taxon>Bacillota</taxon>
        <taxon>Bacilli</taxon>
        <taxon>Lactobacillales</taxon>
        <taxon>Enterococcaceae</taxon>
        <taxon>Enterococcus</taxon>
    </lineage>
</organism>
<comment type="caution">
    <text evidence="1">The sequence shown here is derived from an EMBL/GenBank/DDBJ whole genome shotgun (WGS) entry which is preliminary data.</text>
</comment>
<keyword evidence="2" id="KW-1185">Reference proteome</keyword>